<sequence>MTVGFAIRMLMMQTARLVFACDGGAPERRLARAANGDITSVSLPQRLAQIHRLYRIACDSASRRRP</sequence>
<proteinExistence type="predicted"/>
<dbReference type="EMBL" id="BGZK01000464">
    <property type="protein sequence ID" value="GBP45106.1"/>
    <property type="molecule type" value="Genomic_DNA"/>
</dbReference>
<evidence type="ECO:0000313" key="3">
    <source>
        <dbReference type="Proteomes" id="UP000299102"/>
    </source>
</evidence>
<organism evidence="2 3">
    <name type="scientific">Eumeta variegata</name>
    <name type="common">Bagworm moth</name>
    <name type="synonym">Eumeta japonica</name>
    <dbReference type="NCBI Taxonomy" id="151549"/>
    <lineage>
        <taxon>Eukaryota</taxon>
        <taxon>Metazoa</taxon>
        <taxon>Ecdysozoa</taxon>
        <taxon>Arthropoda</taxon>
        <taxon>Hexapoda</taxon>
        <taxon>Insecta</taxon>
        <taxon>Pterygota</taxon>
        <taxon>Neoptera</taxon>
        <taxon>Endopterygota</taxon>
        <taxon>Lepidoptera</taxon>
        <taxon>Glossata</taxon>
        <taxon>Ditrysia</taxon>
        <taxon>Tineoidea</taxon>
        <taxon>Psychidae</taxon>
        <taxon>Oiketicinae</taxon>
        <taxon>Eumeta</taxon>
    </lineage>
</organism>
<keyword evidence="1" id="KW-0732">Signal</keyword>
<feature type="signal peptide" evidence="1">
    <location>
        <begin position="1"/>
        <end position="20"/>
    </location>
</feature>
<dbReference type="AlphaFoldDB" id="A0A4C1W0P2"/>
<reference evidence="2 3" key="1">
    <citation type="journal article" date="2019" name="Commun. Biol.">
        <title>The bagworm genome reveals a unique fibroin gene that provides high tensile strength.</title>
        <authorList>
            <person name="Kono N."/>
            <person name="Nakamura H."/>
            <person name="Ohtoshi R."/>
            <person name="Tomita M."/>
            <person name="Numata K."/>
            <person name="Arakawa K."/>
        </authorList>
    </citation>
    <scope>NUCLEOTIDE SEQUENCE [LARGE SCALE GENOMIC DNA]</scope>
</reference>
<evidence type="ECO:0000256" key="1">
    <source>
        <dbReference type="SAM" id="SignalP"/>
    </source>
</evidence>
<comment type="caution">
    <text evidence="2">The sequence shown here is derived from an EMBL/GenBank/DDBJ whole genome shotgun (WGS) entry which is preliminary data.</text>
</comment>
<dbReference type="Proteomes" id="UP000299102">
    <property type="component" value="Unassembled WGS sequence"/>
</dbReference>
<gene>
    <name evidence="2" type="ORF">EVAR_33211_1</name>
</gene>
<feature type="chain" id="PRO_5020037339" evidence="1">
    <location>
        <begin position="21"/>
        <end position="66"/>
    </location>
</feature>
<keyword evidence="3" id="KW-1185">Reference proteome</keyword>
<evidence type="ECO:0000313" key="2">
    <source>
        <dbReference type="EMBL" id="GBP45106.1"/>
    </source>
</evidence>
<name>A0A4C1W0P2_EUMVA</name>
<protein>
    <submittedName>
        <fullName evidence="2">Uncharacterized protein</fullName>
    </submittedName>
</protein>
<accession>A0A4C1W0P2</accession>